<gene>
    <name evidence="2" type="ORF">MM236_14715</name>
</gene>
<dbReference type="InterPro" id="IPR058512">
    <property type="entry name" value="DUF8199"/>
</dbReference>
<keyword evidence="1" id="KW-0812">Transmembrane</keyword>
<dbReference type="Proteomes" id="UP001165488">
    <property type="component" value="Unassembled WGS sequence"/>
</dbReference>
<keyword evidence="3" id="KW-1185">Reference proteome</keyword>
<keyword evidence="1" id="KW-1133">Transmembrane helix</keyword>
<keyword evidence="1" id="KW-0472">Membrane</keyword>
<dbReference type="Pfam" id="PF26622">
    <property type="entry name" value="DUF8199"/>
    <property type="match status" value="1"/>
</dbReference>
<dbReference type="EMBL" id="JAKZGS010000014">
    <property type="protein sequence ID" value="MCH7399251.1"/>
    <property type="molecule type" value="Genomic_DNA"/>
</dbReference>
<sequence>MKIFIFMLYLIILKSFLKISLLVFYVFFNAGLSYSLHYCGDELQRINVFSEYKTCCESNIPMSGCCDDVSNLELPNTDQQQSDVLDFHPIVFDVVLSTFLSVLNPVYLNVFEKTAFADSSPPKFQDTPIYIFCQEFLI</sequence>
<evidence type="ECO:0000313" key="3">
    <source>
        <dbReference type="Proteomes" id="UP001165488"/>
    </source>
</evidence>
<dbReference type="InterPro" id="IPR058060">
    <property type="entry name" value="HYC_CC_PP"/>
</dbReference>
<protein>
    <submittedName>
        <fullName evidence="2">Uncharacterized protein</fullName>
    </submittedName>
</protein>
<feature type="transmembrane region" description="Helical" evidence="1">
    <location>
        <begin position="6"/>
        <end position="28"/>
    </location>
</feature>
<evidence type="ECO:0000313" key="2">
    <source>
        <dbReference type="EMBL" id="MCH7399251.1"/>
    </source>
</evidence>
<proteinExistence type="predicted"/>
<accession>A0ABS9URJ3</accession>
<comment type="caution">
    <text evidence="2">The sequence shown here is derived from an EMBL/GenBank/DDBJ whole genome shotgun (WGS) entry which is preliminary data.</text>
</comment>
<reference evidence="2" key="1">
    <citation type="submission" date="2022-03" db="EMBL/GenBank/DDBJ databases">
        <title>De novo assembled genomes of Belliella spp. (Cyclobacteriaceae) strains.</title>
        <authorList>
            <person name="Szabo A."/>
            <person name="Korponai K."/>
            <person name="Felfoldi T."/>
        </authorList>
    </citation>
    <scope>NUCLEOTIDE SEQUENCE</scope>
    <source>
        <strain evidence="2">DSM 107340</strain>
    </source>
</reference>
<dbReference type="NCBIfam" id="NF047658">
    <property type="entry name" value="HYC_CC_PP"/>
    <property type="match status" value="1"/>
</dbReference>
<evidence type="ECO:0000256" key="1">
    <source>
        <dbReference type="SAM" id="Phobius"/>
    </source>
</evidence>
<organism evidence="2 3">
    <name type="scientific">Belliella calami</name>
    <dbReference type="NCBI Taxonomy" id="2923436"/>
    <lineage>
        <taxon>Bacteria</taxon>
        <taxon>Pseudomonadati</taxon>
        <taxon>Bacteroidota</taxon>
        <taxon>Cytophagia</taxon>
        <taxon>Cytophagales</taxon>
        <taxon>Cyclobacteriaceae</taxon>
        <taxon>Belliella</taxon>
    </lineage>
</organism>
<name>A0ABS9URJ3_9BACT</name>